<proteinExistence type="predicted"/>
<organism evidence="2 3">
    <name type="scientific">Rhizobium rosettiformans</name>
    <dbReference type="NCBI Taxonomy" id="1368430"/>
    <lineage>
        <taxon>Bacteria</taxon>
        <taxon>Pseudomonadati</taxon>
        <taxon>Pseudomonadota</taxon>
        <taxon>Alphaproteobacteria</taxon>
        <taxon>Hyphomicrobiales</taxon>
        <taxon>Rhizobiaceae</taxon>
        <taxon>Rhizobium/Agrobacterium group</taxon>
        <taxon>Rhizobium</taxon>
    </lineage>
</organism>
<dbReference type="EMBL" id="CP032405">
    <property type="protein sequence ID" value="QRF50670.1"/>
    <property type="molecule type" value="Genomic_DNA"/>
</dbReference>
<name>A0ABX7EQQ1_9HYPH</name>
<gene>
    <name evidence="2" type="ORF">D4A92_04015</name>
</gene>
<sequence length="79" mass="9012">MPDQAASLLVSTHLTPLVDALARGSGLSRKVFWGNAAHYLEWIVRQLSGKNPDFNLPARLTDAIRYVEENRLRVRRRKV</sequence>
<feature type="domain" description="Aerobactin siderophore biosynthesis IucA/IucC-like C-terminal" evidence="1">
    <location>
        <begin position="8"/>
        <end position="75"/>
    </location>
</feature>
<dbReference type="Proteomes" id="UP000596351">
    <property type="component" value="Chromosome"/>
</dbReference>
<dbReference type="InterPro" id="IPR022770">
    <property type="entry name" value="IucA/IucC-like_C"/>
</dbReference>
<reference evidence="2 3" key="1">
    <citation type="submission" date="2018-09" db="EMBL/GenBank/DDBJ databases">
        <title>Rhizobium sp. MAE2-X.</title>
        <authorList>
            <person name="Lee Y."/>
            <person name="Jeon C.O."/>
        </authorList>
    </citation>
    <scope>NUCLEOTIDE SEQUENCE [LARGE SCALE GENOMIC DNA]</scope>
    <source>
        <strain evidence="2 3">MAE2-X</strain>
    </source>
</reference>
<dbReference type="Pfam" id="PF06276">
    <property type="entry name" value="FhuF"/>
    <property type="match status" value="1"/>
</dbReference>
<evidence type="ECO:0000313" key="3">
    <source>
        <dbReference type="Proteomes" id="UP000596351"/>
    </source>
</evidence>
<dbReference type="RefSeq" id="WP_203018289.1">
    <property type="nucleotide sequence ID" value="NZ_CP032405.1"/>
</dbReference>
<protein>
    <recommendedName>
        <fullName evidence="1">Aerobactin siderophore biosynthesis IucA/IucC-like C-terminal domain-containing protein</fullName>
    </recommendedName>
</protein>
<evidence type="ECO:0000259" key="1">
    <source>
        <dbReference type="Pfam" id="PF06276"/>
    </source>
</evidence>
<keyword evidence="3" id="KW-1185">Reference proteome</keyword>
<evidence type="ECO:0000313" key="2">
    <source>
        <dbReference type="EMBL" id="QRF50670.1"/>
    </source>
</evidence>
<accession>A0ABX7EQQ1</accession>